<proteinExistence type="predicted"/>
<reference evidence="1" key="1">
    <citation type="submission" date="2017-05" db="EMBL/GenBank/DDBJ databases">
        <authorList>
            <person name="Song R."/>
            <person name="Chenine A.L."/>
            <person name="Ruprecht R.M."/>
        </authorList>
    </citation>
    <scope>NUCLEOTIDE SEQUENCE</scope>
    <source>
        <strain evidence="1">Klebsiella pneumoniae KLPN57</strain>
    </source>
</reference>
<gene>
    <name evidence="1" type="ORF">PKLPN57_339</name>
</gene>
<accession>A0A1Y6M840</accession>
<name>A0A1Y6M840_KLEPN</name>
<protein>
    <submittedName>
        <fullName evidence="1">Uncharacterized protein</fullName>
    </submittedName>
</protein>
<dbReference type="AlphaFoldDB" id="A0A1Y6M840"/>
<sequence length="39" mass="3954">MPAVLRRHGESGAAGTVAASAAVDLDVRHQTLAARPETA</sequence>
<organism evidence="1">
    <name type="scientific">Klebsiella pneumoniae</name>
    <dbReference type="NCBI Taxonomy" id="573"/>
    <lineage>
        <taxon>Bacteria</taxon>
        <taxon>Pseudomonadati</taxon>
        <taxon>Pseudomonadota</taxon>
        <taxon>Gammaproteobacteria</taxon>
        <taxon>Enterobacterales</taxon>
        <taxon>Enterobacteriaceae</taxon>
        <taxon>Klebsiella/Raoultella group</taxon>
        <taxon>Klebsiella</taxon>
        <taxon>Klebsiella pneumoniae complex</taxon>
    </lineage>
</organism>
<dbReference type="EMBL" id="LT882698">
    <property type="protein sequence ID" value="SMY31401.1"/>
    <property type="molecule type" value="Genomic_DNA"/>
</dbReference>
<evidence type="ECO:0000313" key="1">
    <source>
        <dbReference type="EMBL" id="SMY31401.1"/>
    </source>
</evidence>